<name>A0AB35Q0J3_9ENTR</name>
<reference evidence="1" key="1">
    <citation type="journal article" date="2023" name="Front. Microbiol.">
        <title>Genomic characterization of carbapenem-resistant Klebsiella oxytoca complex in China: a multi-center study.</title>
        <authorList>
            <person name="Wan W."/>
            <person name="Yang X."/>
            <person name="Yu H."/>
            <person name="Wang M."/>
            <person name="Jia W."/>
            <person name="Huang B."/>
            <person name="Qu F."/>
            <person name="Shan B."/>
            <person name="Tang Y.W."/>
            <person name="Chen L."/>
            <person name="Du H."/>
        </authorList>
    </citation>
    <scope>NUCLEOTIDE SEQUENCE</scope>
    <source>
        <strain evidence="1">HD1688</strain>
    </source>
</reference>
<dbReference type="EMBL" id="JAQSKY010000023">
    <property type="protein sequence ID" value="MDS7902055.1"/>
    <property type="molecule type" value="Genomic_DNA"/>
</dbReference>
<sequence>MKPEATESLRLRWQRLNLIRYRGSFPVAYRILRNQIRNQKAGA</sequence>
<dbReference type="Proteomes" id="UP001249822">
    <property type="component" value="Unassembled WGS sequence"/>
</dbReference>
<dbReference type="AlphaFoldDB" id="A0AB35Q0J3"/>
<evidence type="ECO:0000313" key="2">
    <source>
        <dbReference type="Proteomes" id="UP001249822"/>
    </source>
</evidence>
<proteinExistence type="predicted"/>
<protein>
    <submittedName>
        <fullName evidence="1">YlcG family protein</fullName>
    </submittedName>
</protein>
<dbReference type="InterPro" id="IPR049596">
    <property type="entry name" value="YlcG-like"/>
</dbReference>
<gene>
    <name evidence="1" type="ORF">PTQ40_24090</name>
</gene>
<organism evidence="1 2">
    <name type="scientific">Klebsiella michiganensis</name>
    <dbReference type="NCBI Taxonomy" id="1134687"/>
    <lineage>
        <taxon>Bacteria</taxon>
        <taxon>Pseudomonadati</taxon>
        <taxon>Pseudomonadota</taxon>
        <taxon>Gammaproteobacteria</taxon>
        <taxon>Enterobacterales</taxon>
        <taxon>Enterobacteriaceae</taxon>
        <taxon>Klebsiella/Raoultella group</taxon>
        <taxon>Klebsiella</taxon>
    </lineage>
</organism>
<evidence type="ECO:0000313" key="1">
    <source>
        <dbReference type="EMBL" id="MDS7902055.1"/>
    </source>
</evidence>
<dbReference type="NCBIfam" id="NF033498">
    <property type="entry name" value="YlcG_phage_expr"/>
    <property type="match status" value="1"/>
</dbReference>
<reference evidence="1" key="2">
    <citation type="submission" date="2023-01" db="EMBL/GenBank/DDBJ databases">
        <authorList>
            <person name="Du H."/>
            <person name="Wan W."/>
        </authorList>
    </citation>
    <scope>NUCLEOTIDE SEQUENCE</scope>
    <source>
        <strain evidence="1">HD1688</strain>
    </source>
</reference>
<accession>A0AB35Q0J3</accession>
<comment type="caution">
    <text evidence="1">The sequence shown here is derived from an EMBL/GenBank/DDBJ whole genome shotgun (WGS) entry which is preliminary data.</text>
</comment>